<dbReference type="SUPFAM" id="SSF52821">
    <property type="entry name" value="Rhodanese/Cell cycle control phosphatase"/>
    <property type="match status" value="4"/>
</dbReference>
<reference evidence="2 3" key="1">
    <citation type="submission" date="2020-06" db="EMBL/GenBank/DDBJ databases">
        <title>Acidovorax antarctica sp. nov., isolated from Corinth ice sheet soil, Antarctic Fields Peninsula.</title>
        <authorList>
            <person name="Xu Q."/>
            <person name="Peng F."/>
        </authorList>
    </citation>
    <scope>NUCLEOTIDE SEQUENCE [LARGE SCALE GENOMIC DNA]</scope>
    <source>
        <strain evidence="2 3">16-35-5</strain>
    </source>
</reference>
<accession>A0A6N1X562</accession>
<feature type="domain" description="Rhodanese" evidence="1">
    <location>
        <begin position="278"/>
        <end position="367"/>
    </location>
</feature>
<dbReference type="RefSeq" id="WP_175505369.1">
    <property type="nucleotide sequence ID" value="NZ_CP054840.1"/>
</dbReference>
<keyword evidence="3" id="KW-1185">Reference proteome</keyword>
<proteinExistence type="predicted"/>
<dbReference type="PANTHER" id="PTHR43031">
    <property type="entry name" value="FAD-DEPENDENT OXIDOREDUCTASE"/>
    <property type="match status" value="1"/>
</dbReference>
<dbReference type="Pfam" id="PF00581">
    <property type="entry name" value="Rhodanese"/>
    <property type="match status" value="3"/>
</dbReference>
<evidence type="ECO:0000313" key="3">
    <source>
        <dbReference type="Proteomes" id="UP000509579"/>
    </source>
</evidence>
<sequence>MPSPIFSSVSATTLRAWLNDGAEIALLDVREAGQFGEGHPFFAIPAAYSQLENDVPRLVPRRGTRVVLLDAGDGVAERAAQRLAALGYTQLHVLAGGAPAWAAAGYVLFQGVNLPSKTFGELVEHAFDTPHLSAQELQRRQQAGEPLVLLDGRTLAEHRKMTIPGATPVPNGELALHWHALAPDPRTPIVVHCAGRTRSIIGAQILRSLGVPNPVIALENGTQGWALAGQQLEHGSPRPAPAPRAARAQDQAAAAALAAEAGVPQLDAAQAQAWIDDTTRTTYVLDVRSAEEFAAGTLAGARHAPGGQLLQATDQSIGVRHSRVLLLDDEAVRAPVVASWLWRLGYETATVAGGIRAPLRLPAQPEATPAIPPLAKQDLAAWVDRHAPLLVDIQPSLAYRQRHAAGALWSVRPRLAAQVQAAARADQPVLLLAADASTAALALAELPGRTLQWVLAADWHAAGLPVESTPDSPADSEAIDYLFFVHDRHDGNLDAARRYLDWETGLIAQCQPDELTGFRLPAAKARGERCASIV</sequence>
<feature type="domain" description="Rhodanese" evidence="1">
    <location>
        <begin position="20"/>
        <end position="110"/>
    </location>
</feature>
<dbReference type="InterPro" id="IPR036873">
    <property type="entry name" value="Rhodanese-like_dom_sf"/>
</dbReference>
<gene>
    <name evidence="2" type="ORF">HUK68_17660</name>
</gene>
<dbReference type="PROSITE" id="PS50206">
    <property type="entry name" value="RHODANESE_3"/>
    <property type="match status" value="3"/>
</dbReference>
<dbReference type="KEGG" id="aant:HUK68_17660"/>
<name>A0A6N1X562_9BURK</name>
<dbReference type="Proteomes" id="UP000509579">
    <property type="component" value="Chromosome"/>
</dbReference>
<evidence type="ECO:0000259" key="1">
    <source>
        <dbReference type="PROSITE" id="PS50206"/>
    </source>
</evidence>
<evidence type="ECO:0000313" key="2">
    <source>
        <dbReference type="EMBL" id="QKV54569.1"/>
    </source>
</evidence>
<dbReference type="InterPro" id="IPR001763">
    <property type="entry name" value="Rhodanese-like_dom"/>
</dbReference>
<feature type="domain" description="Rhodanese" evidence="1">
    <location>
        <begin position="143"/>
        <end position="234"/>
    </location>
</feature>
<dbReference type="Gene3D" id="3.40.250.10">
    <property type="entry name" value="Rhodanese-like domain"/>
    <property type="match status" value="4"/>
</dbReference>
<dbReference type="GO" id="GO:0016740">
    <property type="term" value="F:transferase activity"/>
    <property type="evidence" value="ECO:0007669"/>
    <property type="project" value="UniProtKB-KW"/>
</dbReference>
<organism evidence="2 3">
    <name type="scientific">Comamonas antarctica</name>
    <dbReference type="NCBI Taxonomy" id="2743470"/>
    <lineage>
        <taxon>Bacteria</taxon>
        <taxon>Pseudomonadati</taxon>
        <taxon>Pseudomonadota</taxon>
        <taxon>Betaproteobacteria</taxon>
        <taxon>Burkholderiales</taxon>
        <taxon>Comamonadaceae</taxon>
        <taxon>Comamonas</taxon>
    </lineage>
</organism>
<dbReference type="PANTHER" id="PTHR43031:SF16">
    <property type="entry name" value="OXIDOREDUCTASE"/>
    <property type="match status" value="1"/>
</dbReference>
<protein>
    <submittedName>
        <fullName evidence="2">Sulfurtransferase</fullName>
    </submittedName>
</protein>
<dbReference type="EMBL" id="CP054840">
    <property type="protein sequence ID" value="QKV54569.1"/>
    <property type="molecule type" value="Genomic_DNA"/>
</dbReference>
<dbReference type="InterPro" id="IPR050229">
    <property type="entry name" value="GlpE_sulfurtransferase"/>
</dbReference>
<keyword evidence="2" id="KW-0808">Transferase</keyword>
<dbReference type="SMART" id="SM00450">
    <property type="entry name" value="RHOD"/>
    <property type="match status" value="3"/>
</dbReference>
<dbReference type="AlphaFoldDB" id="A0A6N1X562"/>